<dbReference type="RefSeq" id="WP_139081650.1">
    <property type="nucleotide sequence ID" value="NZ_VDFV01000012.1"/>
</dbReference>
<dbReference type="InterPro" id="IPR011250">
    <property type="entry name" value="OMP/PagP_B-barrel"/>
</dbReference>
<evidence type="ECO:0000256" key="1">
    <source>
        <dbReference type="SAM" id="MobiDB-lite"/>
    </source>
</evidence>
<evidence type="ECO:0000313" key="4">
    <source>
        <dbReference type="Proteomes" id="UP000305709"/>
    </source>
</evidence>
<feature type="region of interest" description="Disordered" evidence="1">
    <location>
        <begin position="20"/>
        <end position="64"/>
    </location>
</feature>
<dbReference type="Gene3D" id="2.40.160.90">
    <property type="match status" value="1"/>
</dbReference>
<dbReference type="OrthoDB" id="7851370at2"/>
<comment type="caution">
    <text evidence="3">The sequence shown here is derived from an EMBL/GenBank/DDBJ whole genome shotgun (WGS) entry which is preliminary data.</text>
</comment>
<feature type="chain" id="PRO_5022883107" evidence="2">
    <location>
        <begin position="19"/>
        <end position="336"/>
    </location>
</feature>
<dbReference type="Proteomes" id="UP000305709">
    <property type="component" value="Unassembled WGS sequence"/>
</dbReference>
<dbReference type="EMBL" id="VDFV01000012">
    <property type="protein sequence ID" value="TNC71614.1"/>
    <property type="molecule type" value="Genomic_DNA"/>
</dbReference>
<dbReference type="AlphaFoldDB" id="A0A5C4N9U7"/>
<sequence>MNRSLLVLGLLASLSACSDGQPFEFGNPTEPVPGPEDPTDNGVPEDIRGNLNGATYTPPSGDDNGRLVVEIASLDTTPVEAAYRRRTVLDVCDDGACSDGEAVEDGYVAYTMQEDPLDRFFIGLARQSRDGSVEGTVVVDGGQFNTYFGGVNYGRNGAYSPHVPDQPDNGLVSYAGAYVGMLNGPVPRPNEALDVPAGTDPALLPGQAIRVQGDVFLNADFADNAVNGAIYNREAVDALPGDLTLKDLALTPADIGENGRFEGQVEPDNEIGTAIGSYGGVFGGTGATAVAGGVRLEGDFIAEVENEQEYGLFVLDRCGEQSTADVCNRVEPDVEN</sequence>
<accession>A0A5C4N9U7</accession>
<dbReference type="PROSITE" id="PS51257">
    <property type="entry name" value="PROKAR_LIPOPROTEIN"/>
    <property type="match status" value="1"/>
</dbReference>
<organism evidence="3 4">
    <name type="scientific">Rubellimicrobium roseum</name>
    <dbReference type="NCBI Taxonomy" id="687525"/>
    <lineage>
        <taxon>Bacteria</taxon>
        <taxon>Pseudomonadati</taxon>
        <taxon>Pseudomonadota</taxon>
        <taxon>Alphaproteobacteria</taxon>
        <taxon>Rhodobacterales</taxon>
        <taxon>Roseobacteraceae</taxon>
        <taxon>Rubellimicrobium</taxon>
    </lineage>
</organism>
<keyword evidence="4" id="KW-1185">Reference proteome</keyword>
<proteinExistence type="predicted"/>
<reference evidence="3 4" key="1">
    <citation type="submission" date="2019-06" db="EMBL/GenBank/DDBJ databases">
        <authorList>
            <person name="Jiang L."/>
        </authorList>
    </citation>
    <scope>NUCLEOTIDE SEQUENCE [LARGE SCALE GENOMIC DNA]</scope>
    <source>
        <strain evidence="3 4">YIM 48858</strain>
    </source>
</reference>
<evidence type="ECO:0000256" key="2">
    <source>
        <dbReference type="SAM" id="SignalP"/>
    </source>
</evidence>
<protein>
    <submittedName>
        <fullName evidence="3">Thymidylate synthase</fullName>
    </submittedName>
</protein>
<name>A0A5C4N9U7_9RHOB</name>
<dbReference type="SUPFAM" id="SSF56925">
    <property type="entry name" value="OMPA-like"/>
    <property type="match status" value="1"/>
</dbReference>
<evidence type="ECO:0000313" key="3">
    <source>
        <dbReference type="EMBL" id="TNC71614.1"/>
    </source>
</evidence>
<keyword evidence="2" id="KW-0732">Signal</keyword>
<gene>
    <name evidence="3" type="ORF">FHG71_10575</name>
</gene>
<feature type="signal peptide" evidence="2">
    <location>
        <begin position="1"/>
        <end position="18"/>
    </location>
</feature>